<dbReference type="GO" id="GO:0016787">
    <property type="term" value="F:hydrolase activity"/>
    <property type="evidence" value="ECO:0007669"/>
    <property type="project" value="UniProtKB-KW"/>
</dbReference>
<keyword evidence="3" id="KW-1185">Reference proteome</keyword>
<protein>
    <submittedName>
        <fullName evidence="2">Alpha/beta hydrolase</fullName>
    </submittedName>
</protein>
<evidence type="ECO:0000313" key="3">
    <source>
        <dbReference type="Proteomes" id="UP000465240"/>
    </source>
</evidence>
<dbReference type="PANTHER" id="PTHR43798">
    <property type="entry name" value="MONOACYLGLYCEROL LIPASE"/>
    <property type="match status" value="1"/>
</dbReference>
<name>A0ABQ1C4M6_9MYCO</name>
<proteinExistence type="predicted"/>
<keyword evidence="2" id="KW-0378">Hydrolase</keyword>
<dbReference type="Pfam" id="PF12697">
    <property type="entry name" value="Abhydrolase_6"/>
    <property type="match status" value="1"/>
</dbReference>
<reference evidence="2 3" key="1">
    <citation type="journal article" date="2019" name="Emerg. Microbes Infect.">
        <title>Comprehensive subspecies identification of 175 nontuberculous mycobacteria species based on 7547 genomic profiles.</title>
        <authorList>
            <person name="Matsumoto Y."/>
            <person name="Kinjo T."/>
            <person name="Motooka D."/>
            <person name="Nabeya D."/>
            <person name="Jung N."/>
            <person name="Uechi K."/>
            <person name="Horii T."/>
            <person name="Iida T."/>
            <person name="Fujita J."/>
            <person name="Nakamura S."/>
        </authorList>
    </citation>
    <scope>NUCLEOTIDE SEQUENCE [LARGE SCALE GENOMIC DNA]</scope>
    <source>
        <strain evidence="2 3">JCM 18565</strain>
    </source>
</reference>
<dbReference type="SUPFAM" id="SSF53474">
    <property type="entry name" value="alpha/beta-Hydrolases"/>
    <property type="match status" value="1"/>
</dbReference>
<dbReference type="Proteomes" id="UP000465240">
    <property type="component" value="Unassembled WGS sequence"/>
</dbReference>
<accession>A0ABQ1C4M6</accession>
<dbReference type="InterPro" id="IPR050266">
    <property type="entry name" value="AB_hydrolase_sf"/>
</dbReference>
<gene>
    <name evidence="2" type="ORF">MPRG_26680</name>
</gene>
<dbReference type="EMBL" id="BLKX01000001">
    <property type="protein sequence ID" value="GFG79392.1"/>
    <property type="molecule type" value="Genomic_DNA"/>
</dbReference>
<evidence type="ECO:0000313" key="2">
    <source>
        <dbReference type="EMBL" id="GFG79392.1"/>
    </source>
</evidence>
<dbReference type="Gene3D" id="3.40.50.1820">
    <property type="entry name" value="alpha/beta hydrolase"/>
    <property type="match status" value="1"/>
</dbReference>
<comment type="caution">
    <text evidence="2">The sequence shown here is derived from an EMBL/GenBank/DDBJ whole genome shotgun (WGS) entry which is preliminary data.</text>
</comment>
<organism evidence="2 3">
    <name type="scientific">Mycobacterium paragordonae</name>
    <dbReference type="NCBI Taxonomy" id="1389713"/>
    <lineage>
        <taxon>Bacteria</taxon>
        <taxon>Bacillati</taxon>
        <taxon>Actinomycetota</taxon>
        <taxon>Actinomycetes</taxon>
        <taxon>Mycobacteriales</taxon>
        <taxon>Mycobacteriaceae</taxon>
        <taxon>Mycobacterium</taxon>
    </lineage>
</organism>
<dbReference type="PANTHER" id="PTHR43798:SF5">
    <property type="entry name" value="MONOACYLGLYCEROL LIPASE ABHD6"/>
    <property type="match status" value="1"/>
</dbReference>
<dbReference type="InterPro" id="IPR000073">
    <property type="entry name" value="AB_hydrolase_1"/>
</dbReference>
<evidence type="ECO:0000259" key="1">
    <source>
        <dbReference type="Pfam" id="PF12697"/>
    </source>
</evidence>
<feature type="domain" description="AB hydrolase-1" evidence="1">
    <location>
        <begin position="32"/>
        <end position="273"/>
    </location>
</feature>
<dbReference type="InterPro" id="IPR029058">
    <property type="entry name" value="AB_hydrolase_fold"/>
</dbReference>
<sequence>MIAAHIGSTNAPFLSVQAGARLCRVTSDKSPVVLLHGILMSGNGWQDVVPLLADEHRVHTFTTAGHRGGSPAPQRPATVSDLVDDAERYLDQCGLERPHVVGLSLGGWMAIELARRGRAATVCAFAPAGFWSPGDAAQAHVLRQIHKFVGIGRVARPLRPVVALAMKSAAVRRLGLRDAACHADRMTTAQSIDAIDDIIGCTVDVDDFLGSSEQIASLDPLPCPVTIAWSGNDAIVPVPLCDKIARERIPRASFTTLPGVGHVPMVDDPGLVAGTILAVTGAR</sequence>